<proteinExistence type="predicted"/>
<accession>A0A562P581</accession>
<reference evidence="1 2" key="1">
    <citation type="journal article" date="2015" name="Stand. Genomic Sci.">
        <title>Genomic Encyclopedia of Bacterial and Archaeal Type Strains, Phase III: the genomes of soil and plant-associated and newly described type strains.</title>
        <authorList>
            <person name="Whitman W.B."/>
            <person name="Woyke T."/>
            <person name="Klenk H.P."/>
            <person name="Zhou Y."/>
            <person name="Lilburn T.G."/>
            <person name="Beck B.J."/>
            <person name="De Vos P."/>
            <person name="Vandamme P."/>
            <person name="Eisen J.A."/>
            <person name="Garrity G."/>
            <person name="Hugenholtz P."/>
            <person name="Kyrpides N.C."/>
        </authorList>
    </citation>
    <scope>NUCLEOTIDE SEQUENCE [LARGE SCALE GENOMIC DNA]</scope>
    <source>
        <strain evidence="1 2">CGMCC 1.2546</strain>
    </source>
</reference>
<dbReference type="Proteomes" id="UP000317122">
    <property type="component" value="Unassembled WGS sequence"/>
</dbReference>
<sequence>MAALAQMAMMGTYAPSGLTSVTLLSTTTTATASINWPGNIQAGDVAVLIDIGISLSSTPPLSVTPAGFTNFMNAAISRTASARMMKSYRILDGGEAGTIVGIDGNILQGKLLYIFRPNAPVTAVLPMVWWNSQATSDNPAAQVVSASGQPGPLIVLGGAIGSSGGAMFSIASPAFDATQQFGDSGIGIGGYKIYNTSPADHTIDTGDQGTNILASGYLRFS</sequence>
<evidence type="ECO:0000313" key="2">
    <source>
        <dbReference type="Proteomes" id="UP000317122"/>
    </source>
</evidence>
<evidence type="ECO:0000313" key="1">
    <source>
        <dbReference type="EMBL" id="TWI39146.1"/>
    </source>
</evidence>
<comment type="caution">
    <text evidence="1">The sequence shown here is derived from an EMBL/GenBank/DDBJ whole genome shotgun (WGS) entry which is preliminary data.</text>
</comment>
<keyword evidence="2" id="KW-1185">Reference proteome</keyword>
<dbReference type="RefSeq" id="WP_145716376.1">
    <property type="nucleotide sequence ID" value="NZ_BSPF01000131.1"/>
</dbReference>
<gene>
    <name evidence="1" type="ORF">IQ26_01995</name>
</gene>
<dbReference type="AlphaFoldDB" id="A0A562P581"/>
<name>A0A562P581_9HYPH</name>
<dbReference type="EMBL" id="VLKT01000010">
    <property type="protein sequence ID" value="TWI39146.1"/>
    <property type="molecule type" value="Genomic_DNA"/>
</dbReference>
<protein>
    <submittedName>
        <fullName evidence="1">Uncharacterized protein</fullName>
    </submittedName>
</protein>
<organism evidence="1 2">
    <name type="scientific">Mesorhizobium tianshanense</name>
    <dbReference type="NCBI Taxonomy" id="39844"/>
    <lineage>
        <taxon>Bacteria</taxon>
        <taxon>Pseudomonadati</taxon>
        <taxon>Pseudomonadota</taxon>
        <taxon>Alphaproteobacteria</taxon>
        <taxon>Hyphomicrobiales</taxon>
        <taxon>Phyllobacteriaceae</taxon>
        <taxon>Mesorhizobium</taxon>
    </lineage>
</organism>